<proteinExistence type="predicted"/>
<evidence type="ECO:0000256" key="1">
    <source>
        <dbReference type="SAM" id="MobiDB-lite"/>
    </source>
</evidence>
<organism evidence="2">
    <name type="scientific">Chromera velia CCMP2878</name>
    <dbReference type="NCBI Taxonomy" id="1169474"/>
    <lineage>
        <taxon>Eukaryota</taxon>
        <taxon>Sar</taxon>
        <taxon>Alveolata</taxon>
        <taxon>Colpodellida</taxon>
        <taxon>Chromeraceae</taxon>
        <taxon>Chromera</taxon>
    </lineage>
</organism>
<sequence length="295" mass="33134">MKRSFEKLQDLLTEDVDNLAKVVPTEHLPDAALKLRRLINVLEREALTGDGGDPKENDLVQKLHSFFFRVPASLIRKMIRDVKVLSAKEFISRTEENGGLEDTVEVCWSVTGQEYKWKITCGYEEEGFCSGTFDLAFLGSGEYKRILFDDEMNMPFETSPDQDEEQEHAEGRKWMAAWNMKEEDLYVGFVTQVCAMAAAEMVWEVLEKNGSGGDSLWLKVLENLRGLLTEDMDEDDVDGEDDGEDSDGEDGGEGGGGEYDSEDDDGFDEDENDEGYEGNGVPEVVDIPDDDDDDE</sequence>
<accession>A0A0G4HHZ3</accession>
<evidence type="ECO:0000313" key="2">
    <source>
        <dbReference type="EMBL" id="CEM43769.1"/>
    </source>
</evidence>
<protein>
    <submittedName>
        <fullName evidence="2">Uncharacterized protein</fullName>
    </submittedName>
</protein>
<feature type="compositionally biased region" description="Acidic residues" evidence="1">
    <location>
        <begin position="259"/>
        <end position="276"/>
    </location>
</feature>
<feature type="compositionally biased region" description="Acidic residues" evidence="1">
    <location>
        <begin position="286"/>
        <end position="295"/>
    </location>
</feature>
<dbReference type="VEuPathDB" id="CryptoDB:Cvel_6935"/>
<dbReference type="PhylomeDB" id="A0A0G4HHZ3"/>
<name>A0A0G4HHZ3_9ALVE</name>
<gene>
    <name evidence="2" type="ORF">Cvel_6935</name>
</gene>
<feature type="compositionally biased region" description="Acidic residues" evidence="1">
    <location>
        <begin position="230"/>
        <end position="252"/>
    </location>
</feature>
<reference evidence="2" key="1">
    <citation type="submission" date="2014-11" db="EMBL/GenBank/DDBJ databases">
        <authorList>
            <person name="Otto D Thomas"/>
            <person name="Naeem Raeece"/>
        </authorList>
    </citation>
    <scope>NUCLEOTIDE SEQUENCE</scope>
</reference>
<dbReference type="AlphaFoldDB" id="A0A0G4HHZ3"/>
<dbReference type="EMBL" id="CDMZ01002757">
    <property type="protein sequence ID" value="CEM43769.1"/>
    <property type="molecule type" value="Genomic_DNA"/>
</dbReference>
<feature type="region of interest" description="Disordered" evidence="1">
    <location>
        <begin position="229"/>
        <end position="295"/>
    </location>
</feature>